<keyword evidence="1" id="KW-0812">Transmembrane</keyword>
<evidence type="ECO:0000313" key="4">
    <source>
        <dbReference type="Proteomes" id="UP000315289"/>
    </source>
</evidence>
<dbReference type="EMBL" id="VOAH01000001">
    <property type="protein sequence ID" value="TVP41851.1"/>
    <property type="molecule type" value="Genomic_DNA"/>
</dbReference>
<dbReference type="Pfam" id="PF00561">
    <property type="entry name" value="Abhydrolase_1"/>
    <property type="match status" value="1"/>
</dbReference>
<keyword evidence="3" id="KW-0378">Hydrolase</keyword>
<keyword evidence="1" id="KW-1133">Transmembrane helix</keyword>
<protein>
    <submittedName>
        <fullName evidence="3">Putative Alpha/beta hydrolase fold protein</fullName>
    </submittedName>
</protein>
<dbReference type="PRINTS" id="PR00412">
    <property type="entry name" value="EPOXHYDRLASE"/>
</dbReference>
<dbReference type="Proteomes" id="UP000315289">
    <property type="component" value="Unassembled WGS sequence"/>
</dbReference>
<organism evidence="3 4">
    <name type="scientific">Candidatus Nitrosocosmicus arcticus</name>
    <dbReference type="NCBI Taxonomy" id="2035267"/>
    <lineage>
        <taxon>Archaea</taxon>
        <taxon>Nitrososphaerota</taxon>
        <taxon>Nitrososphaeria</taxon>
        <taxon>Nitrososphaerales</taxon>
        <taxon>Nitrososphaeraceae</taxon>
        <taxon>Candidatus Nitrosocosmicus</taxon>
    </lineage>
</organism>
<accession>A0A557SZ14</accession>
<dbReference type="InterPro" id="IPR000073">
    <property type="entry name" value="AB_hydrolase_1"/>
</dbReference>
<gene>
    <name evidence="3" type="ORF">NARC_10257</name>
</gene>
<dbReference type="GO" id="GO:0016787">
    <property type="term" value="F:hydrolase activity"/>
    <property type="evidence" value="ECO:0007669"/>
    <property type="project" value="UniProtKB-KW"/>
</dbReference>
<feature type="transmembrane region" description="Helical" evidence="1">
    <location>
        <begin position="12"/>
        <end position="34"/>
    </location>
</feature>
<proteinExistence type="predicted"/>
<keyword evidence="1" id="KW-0472">Membrane</keyword>
<feature type="domain" description="AB hydrolase-1" evidence="2">
    <location>
        <begin position="83"/>
        <end position="324"/>
    </location>
</feature>
<dbReference type="RefSeq" id="WP_222424735.1">
    <property type="nucleotide sequence ID" value="NZ_ML675578.1"/>
</dbReference>
<evidence type="ECO:0000256" key="1">
    <source>
        <dbReference type="SAM" id="Phobius"/>
    </source>
</evidence>
<keyword evidence="4" id="KW-1185">Reference proteome</keyword>
<comment type="caution">
    <text evidence="3">The sequence shown here is derived from an EMBL/GenBank/DDBJ whole genome shotgun (WGS) entry which is preliminary data.</text>
</comment>
<evidence type="ECO:0000259" key="2">
    <source>
        <dbReference type="Pfam" id="PF00561"/>
    </source>
</evidence>
<reference evidence="3 4" key="1">
    <citation type="journal article" date="2019" name="Front. Microbiol.">
        <title>Ammonia Oxidation by the Arctic Terrestrial Thaumarchaeote Candidatus Nitrosocosmicus arcticus Is Stimulated by Increasing Temperatures.</title>
        <authorList>
            <person name="Alves R.J.E."/>
            <person name="Kerou M."/>
            <person name="Zappe A."/>
            <person name="Bittner R."/>
            <person name="Abby S.S."/>
            <person name="Schmidt H.A."/>
            <person name="Pfeifer K."/>
            <person name="Schleper C."/>
        </authorList>
    </citation>
    <scope>NUCLEOTIDE SEQUENCE [LARGE SCALE GENOMIC DNA]</scope>
    <source>
        <strain evidence="3 4">Kfb</strain>
    </source>
</reference>
<dbReference type="Gene3D" id="3.40.50.1820">
    <property type="entry name" value="alpha/beta hydrolase"/>
    <property type="match status" value="1"/>
</dbReference>
<dbReference type="InterPro" id="IPR000639">
    <property type="entry name" value="Epox_hydrolase-like"/>
</dbReference>
<dbReference type="InterPro" id="IPR050471">
    <property type="entry name" value="AB_hydrolase"/>
</dbReference>
<sequence>MLVYNDIQIRKDYLFIVVFISTLIFSSTTLINGFTNVVYGQTNVTQTNSSNTTNLVNTQDIPLEKVRVGDIEMAYKMFGKGDPLILHNGASDNMDAWDPALLSRLASNNTVIVFDSRGIGNTTVGTEPYSIKLLANDTAGLMDALKIQQANVLGYSLGTFTTQQFAITHPDKVSSITLIAGSCGGKDGIPKPPEFLKLQKDIANKTQNNITVPQEDFKALVTASLGSGWVKLHPESAKIPENSSLLGSKPGLSAEALNNQADAGWGWEAQNWSGVCDDLAKIDKPLLVITGTDDNQYNPHQNALVIASKVPGAWLVQIKDAGHAVPNQYPEEVGKIIETFLSTVK</sequence>
<dbReference type="AlphaFoldDB" id="A0A557SZ14"/>
<dbReference type="PANTHER" id="PTHR43433">
    <property type="entry name" value="HYDROLASE, ALPHA/BETA FOLD FAMILY PROTEIN"/>
    <property type="match status" value="1"/>
</dbReference>
<dbReference type="SUPFAM" id="SSF53474">
    <property type="entry name" value="alpha/beta-Hydrolases"/>
    <property type="match status" value="1"/>
</dbReference>
<dbReference type="InterPro" id="IPR029058">
    <property type="entry name" value="AB_hydrolase_fold"/>
</dbReference>
<name>A0A557SZ14_9ARCH</name>
<dbReference type="PANTHER" id="PTHR43433:SF5">
    <property type="entry name" value="AB HYDROLASE-1 DOMAIN-CONTAINING PROTEIN"/>
    <property type="match status" value="1"/>
</dbReference>
<evidence type="ECO:0000313" key="3">
    <source>
        <dbReference type="EMBL" id="TVP41851.1"/>
    </source>
</evidence>